<gene>
    <name evidence="2" type="ORF">PFR002_LOCUS5553</name>
</gene>
<dbReference type="PANTHER" id="PTHR24559:SF444">
    <property type="entry name" value="REVERSE TRANSCRIPTASE DOMAIN-CONTAINING PROTEIN"/>
    <property type="match status" value="1"/>
</dbReference>
<organism evidence="2 3">
    <name type="scientific">Peronospora farinosa</name>
    <dbReference type="NCBI Taxonomy" id="134698"/>
    <lineage>
        <taxon>Eukaryota</taxon>
        <taxon>Sar</taxon>
        <taxon>Stramenopiles</taxon>
        <taxon>Oomycota</taxon>
        <taxon>Peronosporomycetes</taxon>
        <taxon>Peronosporales</taxon>
        <taxon>Peronosporaceae</taxon>
        <taxon>Peronospora</taxon>
    </lineage>
</organism>
<dbReference type="InterPro" id="IPR043502">
    <property type="entry name" value="DNA/RNA_pol_sf"/>
</dbReference>
<evidence type="ECO:0000313" key="3">
    <source>
        <dbReference type="Proteomes" id="UP001159659"/>
    </source>
</evidence>
<dbReference type="AlphaFoldDB" id="A0AAV0TTP3"/>
<protein>
    <recommendedName>
        <fullName evidence="4">Reverse transcriptase domain-containing protein</fullName>
    </recommendedName>
</protein>
<dbReference type="InterPro" id="IPR043128">
    <property type="entry name" value="Rev_trsase/Diguanyl_cyclase"/>
</dbReference>
<comment type="caution">
    <text evidence="2">The sequence shown here is derived from an EMBL/GenBank/DDBJ whole genome shotgun (WGS) entry which is preliminary data.</text>
</comment>
<sequence length="405" mass="44351">MDHWRTHTVASSTQDTGKDVLLREAYVTDAVSNTVEGAMTVCQSTPGTTQLERSGVVGSALAESQVTHIPTQVEKTGVVNGAMTGSHASNSPAQSREPVAVDGGLTGSQAPQEPAQSQEPGAVGRSALAEIATTPSSRSKVVVTRRTSTRRIKTIKGTSKRVTFGSVSVQEDGPTNELFEAVEDKMPEASSVEVLQLVLASAEEIVNLSEMTWDLFLSELKEGKIHEIVAPVPEENVVDCCSSSTMDESVLETDKKKRFAPQGWEALKDSPFYDVLWKHRDVFPAEVPSRLPADRGIRHEIDLEPGTKYCVTRQWPLPKEQVDYIDEFFDKRAKAGHVRESKSPHCSPTFCVRKATGRWRVVHAYNKLNTATIPAQTPIPRKDVLLNSMGKSTIFSALDLKDGYY</sequence>
<evidence type="ECO:0000256" key="1">
    <source>
        <dbReference type="SAM" id="MobiDB-lite"/>
    </source>
</evidence>
<evidence type="ECO:0000313" key="2">
    <source>
        <dbReference type="EMBL" id="CAI5727342.1"/>
    </source>
</evidence>
<dbReference type="Proteomes" id="UP001159659">
    <property type="component" value="Unassembled WGS sequence"/>
</dbReference>
<dbReference type="InterPro" id="IPR053134">
    <property type="entry name" value="RNA-dir_DNA_polymerase"/>
</dbReference>
<feature type="region of interest" description="Disordered" evidence="1">
    <location>
        <begin position="81"/>
        <end position="122"/>
    </location>
</feature>
<evidence type="ECO:0008006" key="4">
    <source>
        <dbReference type="Google" id="ProtNLM"/>
    </source>
</evidence>
<accession>A0AAV0TTP3</accession>
<feature type="compositionally biased region" description="Low complexity" evidence="1">
    <location>
        <begin position="107"/>
        <end position="122"/>
    </location>
</feature>
<dbReference type="SUPFAM" id="SSF56672">
    <property type="entry name" value="DNA/RNA polymerases"/>
    <property type="match status" value="1"/>
</dbReference>
<reference evidence="2" key="1">
    <citation type="submission" date="2022-12" db="EMBL/GenBank/DDBJ databases">
        <authorList>
            <person name="Webb A."/>
        </authorList>
    </citation>
    <scope>NUCLEOTIDE SEQUENCE</scope>
    <source>
        <strain evidence="2">Pf2</strain>
    </source>
</reference>
<name>A0AAV0TTP3_9STRA</name>
<dbReference type="Gene3D" id="3.10.10.10">
    <property type="entry name" value="HIV Type 1 Reverse Transcriptase, subunit A, domain 1"/>
    <property type="match status" value="1"/>
</dbReference>
<dbReference type="Gene3D" id="3.30.70.270">
    <property type="match status" value="1"/>
</dbReference>
<dbReference type="PANTHER" id="PTHR24559">
    <property type="entry name" value="TRANSPOSON TY3-I GAG-POL POLYPROTEIN"/>
    <property type="match status" value="1"/>
</dbReference>
<proteinExistence type="predicted"/>
<dbReference type="EMBL" id="CANTFK010000785">
    <property type="protein sequence ID" value="CAI5727342.1"/>
    <property type="molecule type" value="Genomic_DNA"/>
</dbReference>